<reference evidence="2" key="1">
    <citation type="submission" date="2017-05" db="EMBL/GenBank/DDBJ databases">
        <title>The Genome Sequence of Enterococcus sp. 4G2_DIV0659.</title>
        <authorList>
            <consortium name="The Broad Institute Genomics Platform"/>
            <consortium name="The Broad Institute Genomic Center for Infectious Diseases"/>
            <person name="Earl A."/>
            <person name="Manson A."/>
            <person name="Schwartman J."/>
            <person name="Gilmore M."/>
            <person name="Abouelleil A."/>
            <person name="Cao P."/>
            <person name="Chapman S."/>
            <person name="Cusick C."/>
            <person name="Shea T."/>
            <person name="Young S."/>
            <person name="Neafsey D."/>
            <person name="Nusbaum C."/>
            <person name="Birren B."/>
        </authorList>
    </citation>
    <scope>NUCLEOTIDE SEQUENCE [LARGE SCALE GENOMIC DNA]</scope>
    <source>
        <strain evidence="2">4G2_DIV0659</strain>
    </source>
</reference>
<sequence>MKKGMIRSKQFFLISFLFVVGIFFTSISSSQIKAKKDETKGVSNRNLSSYVTEEEWMPITKYEFSKVRVGLDQFLAFNFGGSKDVELGNLPYTTEQLNEDNLTPILTPTFYYLDGEKYISTIFDVGVPGDFDDGRPGSSSGLIIMDNEFTHEFGNLYGNYDPSIVFKNFKQYKKNGSNGSLSLKNVFELESSNDPSYHLKITQTMEYVSDDGRVLVTYEYQNLSTETITDYAFGSLLDTKLGEDDDVNIYYIGKKRGLYIENEGYRLDFRFDMPNGAANWQGTDYAGGGAFANNFISVDDTGQEQLGEDQAAEGMVAEVQGDSAIIFKTKPVTLKTGESTKLAYGVSVSAMDLAPKITSKNENGTYFGGNVTVEGTWQDIDSNSADLYAKINGKTPIKLNKDKLMNDPKNTVHDWAFEIPEAELSQTEDNQITIYLFDSDNNRSNEEVFTLKDNRKPILTLVETTGTIDGVSDFEGTLKWSDEDTDELAIYYSIDGGAKQLLSKVMNTDKGVEQTLAYKIPSLVLAGTKPMYKVEFWIEDNNKTSDSKELTLIKNNQPSIQADFSVEKTEIFETESNSYQATIINNAQEPSEWTDVVYETDAFPKNVIVDKTTVKVNGALVPEAQISFETDRKLKVALGKITPKTVTKITYDVHSLVAEPPITEAIIVNQTYKVSGKTHSETVVEKTSMVQTFTIKPQEPKINVLYLEDGNEAHELATEPIKEGKMGETIALSPKIIDGYRVSRITVDGMEQLPLPETITVEFGKDKEVIFYYEGKLEFKSAPTLLDFGTQTGNVHGMTVDSPEVVGSPLVISDTRATKQRWSLKAKITEPLTSLENDQVILTDVIKYKNSTEDILLTDADSVIFSHENKVSGAYDITANHWNKGEGFLMEFPPGSIKALGKYHAVMTITLENAK</sequence>
<comment type="caution">
    <text evidence="2">The sequence shown here is derived from an EMBL/GenBank/DDBJ whole genome shotgun (WGS) entry which is preliminary data.</text>
</comment>
<evidence type="ECO:0000313" key="3">
    <source>
        <dbReference type="Proteomes" id="UP000195139"/>
    </source>
</evidence>
<evidence type="ECO:0008006" key="4">
    <source>
        <dbReference type="Google" id="ProtNLM"/>
    </source>
</evidence>
<proteinExistence type="predicted"/>
<dbReference type="AlphaFoldDB" id="A0A242CI74"/>
<gene>
    <name evidence="2" type="ORF">A5880_000620</name>
    <name evidence="1" type="ORF">A5880_002722</name>
</gene>
<organism evidence="2">
    <name type="scientific">Candidatus Enterococcus mansonii</name>
    <dbReference type="NCBI Taxonomy" id="1834181"/>
    <lineage>
        <taxon>Bacteria</taxon>
        <taxon>Bacillati</taxon>
        <taxon>Bacillota</taxon>
        <taxon>Bacilli</taxon>
        <taxon>Lactobacillales</taxon>
        <taxon>Enterococcaceae</taxon>
        <taxon>Enterococcus</taxon>
    </lineage>
</organism>
<dbReference type="EMBL" id="NGLE01000001">
    <property type="protein sequence ID" value="OTO09937.1"/>
    <property type="molecule type" value="Genomic_DNA"/>
</dbReference>
<dbReference type="OrthoDB" id="2157712at2"/>
<dbReference type="Proteomes" id="UP000195139">
    <property type="component" value="Unassembled WGS sequence"/>
</dbReference>
<dbReference type="RefSeq" id="WP_086329549.1">
    <property type="nucleotide sequence ID" value="NZ_NGLE02000001.1"/>
</dbReference>
<dbReference type="STRING" id="1834181.A5880_000620"/>
<accession>A0A242CI74</accession>
<name>A0A242CI74_9ENTE</name>
<evidence type="ECO:0000313" key="2">
    <source>
        <dbReference type="EMBL" id="OTO09937.1"/>
    </source>
</evidence>
<dbReference type="EMBL" id="NGLE02000001">
    <property type="protein sequence ID" value="MEI5995132.1"/>
    <property type="molecule type" value="Genomic_DNA"/>
</dbReference>
<keyword evidence="3" id="KW-1185">Reference proteome</keyword>
<evidence type="ECO:0000313" key="1">
    <source>
        <dbReference type="EMBL" id="MEI5995132.1"/>
    </source>
</evidence>
<protein>
    <recommendedName>
        <fullName evidence="4">MucBP domain-containing protein</fullName>
    </recommendedName>
</protein>
<reference evidence="1 3" key="2">
    <citation type="submission" date="2018-07" db="EMBL/GenBank/DDBJ databases">
        <title>The Genome Sequence of Enterococcus sp. DIV0659b.</title>
        <authorList>
            <consortium name="The Broad Institute Genomics Platform"/>
            <consortium name="The Broad Institute Genomic Center for Infectious Diseases"/>
            <person name="Earl A."/>
            <person name="Manson A."/>
            <person name="Schwartman J."/>
            <person name="Gilmore M."/>
            <person name="Abouelleil A."/>
            <person name="Cao P."/>
            <person name="Chapman S."/>
            <person name="Cusick C."/>
            <person name="Shea T."/>
            <person name="Young S."/>
            <person name="Neafsey D."/>
            <person name="Nusbaum C."/>
            <person name="Birren B."/>
        </authorList>
    </citation>
    <scope>NUCLEOTIDE SEQUENCE [LARGE SCALE GENOMIC DNA]</scope>
    <source>
        <strain evidence="1 3">4G2_DIV0659</strain>
    </source>
</reference>